<dbReference type="Proteomes" id="UP001596549">
    <property type="component" value="Unassembled WGS sequence"/>
</dbReference>
<keyword evidence="2" id="KW-1185">Reference proteome</keyword>
<dbReference type="EMBL" id="JBHTCP010000016">
    <property type="protein sequence ID" value="MFC7372252.1"/>
    <property type="molecule type" value="Genomic_DNA"/>
</dbReference>
<dbReference type="SUPFAM" id="SSF158622">
    <property type="entry name" value="YheA/YmcA-like"/>
    <property type="match status" value="1"/>
</dbReference>
<dbReference type="PANTHER" id="PTHR38448:SF1">
    <property type="entry name" value="YLBF FAMILY REGULATOR"/>
    <property type="match status" value="1"/>
</dbReference>
<dbReference type="PANTHER" id="PTHR38448">
    <property type="entry name" value="REGULATORY PROTEIN YLBF-RELATED"/>
    <property type="match status" value="1"/>
</dbReference>
<protein>
    <submittedName>
        <fullName evidence="1">RicAFT regulatory complex protein RicA family protein</fullName>
    </submittedName>
</protein>
<comment type="caution">
    <text evidence="1">The sequence shown here is derived from an EMBL/GenBank/DDBJ whole genome shotgun (WGS) entry which is preliminary data.</text>
</comment>
<dbReference type="RefSeq" id="WP_379749624.1">
    <property type="nucleotide sequence ID" value="NZ_JBHTCP010000016.1"/>
</dbReference>
<name>A0ABW2NQX8_9BACL</name>
<accession>A0ABW2NQX8</accession>
<evidence type="ECO:0000313" key="1">
    <source>
        <dbReference type="EMBL" id="MFC7372252.1"/>
    </source>
</evidence>
<dbReference type="InterPro" id="IPR010368">
    <property type="entry name" value="Com_YlbF"/>
</dbReference>
<dbReference type="PIRSF" id="PIRSF021287">
    <property type="entry name" value="Biofilm_formation_YmcA"/>
    <property type="match status" value="1"/>
</dbReference>
<dbReference type="InterPro" id="IPR016783">
    <property type="entry name" value="Biofilm_formation_YmcA"/>
</dbReference>
<dbReference type="Gene3D" id="1.20.1500.10">
    <property type="entry name" value="YheA/YmcA-like"/>
    <property type="match status" value="1"/>
</dbReference>
<reference evidence="2" key="1">
    <citation type="journal article" date="2019" name="Int. J. Syst. Evol. Microbiol.">
        <title>The Global Catalogue of Microorganisms (GCM) 10K type strain sequencing project: providing services to taxonomists for standard genome sequencing and annotation.</title>
        <authorList>
            <consortium name="The Broad Institute Genomics Platform"/>
            <consortium name="The Broad Institute Genome Sequencing Center for Infectious Disease"/>
            <person name="Wu L."/>
            <person name="Ma J."/>
        </authorList>
    </citation>
    <scope>NUCLEOTIDE SEQUENCE [LARGE SCALE GENOMIC DNA]</scope>
    <source>
        <strain evidence="2">NBRC 106396</strain>
    </source>
</reference>
<proteinExistence type="predicted"/>
<gene>
    <name evidence="1" type="ORF">ACFQPF_11195</name>
</gene>
<dbReference type="Pfam" id="PF06133">
    <property type="entry name" value="Com_YlbF"/>
    <property type="match status" value="1"/>
</dbReference>
<evidence type="ECO:0000313" key="2">
    <source>
        <dbReference type="Proteomes" id="UP001596549"/>
    </source>
</evidence>
<dbReference type="InterPro" id="IPR052767">
    <property type="entry name" value="Bact_com_dev_regulator"/>
</dbReference>
<sequence length="144" mass="15805">MMNYTKDQILDKARELAKMIAVTDEVDFFKRAEAQINGNPTVAKLIGEIKKLQKQAVNLQHYGKLEALKETEAKIDELMKEVDAIPVVREFKQSQVDVNDILQMVSHTISNTVTDEIIESTGGNVLKGTTGSQEGCAPGGCGCH</sequence>
<organism evidence="1 2">
    <name type="scientific">Fictibacillus iocasae</name>
    <dbReference type="NCBI Taxonomy" id="2715437"/>
    <lineage>
        <taxon>Bacteria</taxon>
        <taxon>Bacillati</taxon>
        <taxon>Bacillota</taxon>
        <taxon>Bacilli</taxon>
        <taxon>Bacillales</taxon>
        <taxon>Fictibacillaceae</taxon>
        <taxon>Fictibacillus</taxon>
    </lineage>
</organism>
<dbReference type="InterPro" id="IPR023378">
    <property type="entry name" value="YheA/YmcA-like_dom_sf"/>
</dbReference>